<keyword evidence="3" id="KW-0862">Zinc</keyword>
<keyword evidence="5 9" id="KW-0378">Hydrolase</keyword>
<evidence type="ECO:0000259" key="7">
    <source>
        <dbReference type="PROSITE" id="PS50235"/>
    </source>
</evidence>
<dbReference type="SUPFAM" id="SSF57850">
    <property type="entry name" value="RING/U-box"/>
    <property type="match status" value="1"/>
</dbReference>
<evidence type="ECO:0000313" key="9">
    <source>
        <dbReference type="EMBL" id="GBE90141.1"/>
    </source>
</evidence>
<feature type="coiled-coil region" evidence="6">
    <location>
        <begin position="514"/>
        <end position="541"/>
    </location>
</feature>
<dbReference type="RefSeq" id="XP_027621054.1">
    <property type="nucleotide sequence ID" value="XM_027765253.1"/>
</dbReference>
<dbReference type="PROSITE" id="PS00973">
    <property type="entry name" value="USP_2"/>
    <property type="match status" value="1"/>
</dbReference>
<dbReference type="Pfam" id="PF00443">
    <property type="entry name" value="UCH"/>
    <property type="match status" value="1"/>
</dbReference>
<dbReference type="EC" id="3.4.19.12" evidence="5"/>
<dbReference type="GO" id="GO:0016579">
    <property type="term" value="P:protein deubiquitination"/>
    <property type="evidence" value="ECO:0007669"/>
    <property type="project" value="InterPro"/>
</dbReference>
<dbReference type="GO" id="GO:0005634">
    <property type="term" value="C:nucleus"/>
    <property type="evidence" value="ECO:0007669"/>
    <property type="project" value="TreeGrafter"/>
</dbReference>
<dbReference type="InterPro" id="IPR001394">
    <property type="entry name" value="Peptidase_C19_UCH"/>
</dbReference>
<evidence type="ECO:0000256" key="3">
    <source>
        <dbReference type="ARBA" id="ARBA00022833"/>
    </source>
</evidence>
<gene>
    <name evidence="9" type="ORF">SCP_1801650</name>
</gene>
<dbReference type="OrthoDB" id="289038at2759"/>
<evidence type="ECO:0000256" key="5">
    <source>
        <dbReference type="RuleBase" id="RU366025"/>
    </source>
</evidence>
<protein>
    <recommendedName>
        <fullName evidence="5">Ubiquitin carboxyl-terminal hydrolase</fullName>
        <ecNumber evidence="5">3.4.19.12</ecNumber>
    </recommendedName>
</protein>
<name>A0A401H6Y2_9APHY</name>
<dbReference type="PANTHER" id="PTHR24006">
    <property type="entry name" value="UBIQUITIN CARBOXYL-TERMINAL HYDROLASE"/>
    <property type="match status" value="1"/>
</dbReference>
<comment type="similarity">
    <text evidence="5">Belongs to the peptidase C19 family.</text>
</comment>
<feature type="domain" description="USP" evidence="7">
    <location>
        <begin position="168"/>
        <end position="500"/>
    </location>
</feature>
<dbReference type="GO" id="GO:0006508">
    <property type="term" value="P:proteolysis"/>
    <property type="evidence" value="ECO:0007669"/>
    <property type="project" value="UniProtKB-KW"/>
</dbReference>
<dbReference type="GO" id="GO:0004843">
    <property type="term" value="F:cysteine-type deubiquitinase activity"/>
    <property type="evidence" value="ECO:0007669"/>
    <property type="project" value="UniProtKB-UniRule"/>
</dbReference>
<dbReference type="STRING" id="139825.A0A401H6Y2"/>
<accession>A0A401H6Y2</accession>
<organism evidence="9 10">
    <name type="scientific">Sparassis crispa</name>
    <dbReference type="NCBI Taxonomy" id="139825"/>
    <lineage>
        <taxon>Eukaryota</taxon>
        <taxon>Fungi</taxon>
        <taxon>Dikarya</taxon>
        <taxon>Basidiomycota</taxon>
        <taxon>Agaricomycotina</taxon>
        <taxon>Agaricomycetes</taxon>
        <taxon>Polyporales</taxon>
        <taxon>Sparassidaceae</taxon>
        <taxon>Sparassis</taxon>
    </lineage>
</organism>
<dbReference type="InterPro" id="IPR018200">
    <property type="entry name" value="USP_CS"/>
</dbReference>
<dbReference type="InterPro" id="IPR028889">
    <property type="entry name" value="USP"/>
</dbReference>
<keyword evidence="5" id="KW-0645">Protease</keyword>
<dbReference type="InterPro" id="IPR001607">
    <property type="entry name" value="Znf_UBP"/>
</dbReference>
<dbReference type="Proteomes" id="UP000287166">
    <property type="component" value="Unassembled WGS sequence"/>
</dbReference>
<dbReference type="Gene3D" id="3.30.40.10">
    <property type="entry name" value="Zinc/RING finger domain, C3HC4 (zinc finger)"/>
    <property type="match status" value="1"/>
</dbReference>
<keyword evidence="6" id="KW-0175">Coiled coil</keyword>
<evidence type="ECO:0000259" key="8">
    <source>
        <dbReference type="PROSITE" id="PS50271"/>
    </source>
</evidence>
<dbReference type="EMBL" id="BFAD01000018">
    <property type="protein sequence ID" value="GBE90141.1"/>
    <property type="molecule type" value="Genomic_DNA"/>
</dbReference>
<dbReference type="SUPFAM" id="SSF54001">
    <property type="entry name" value="Cysteine proteinases"/>
    <property type="match status" value="1"/>
</dbReference>
<dbReference type="InParanoid" id="A0A401H6Y2"/>
<reference evidence="9 10" key="1">
    <citation type="journal article" date="2018" name="Sci. Rep.">
        <title>Genome sequence of the cauliflower mushroom Sparassis crispa (Hanabiratake) and its association with beneficial usage.</title>
        <authorList>
            <person name="Kiyama R."/>
            <person name="Furutani Y."/>
            <person name="Kawaguchi K."/>
            <person name="Nakanishi T."/>
        </authorList>
    </citation>
    <scope>NUCLEOTIDE SEQUENCE [LARGE SCALE GENOMIC DNA]</scope>
</reference>
<dbReference type="Gene3D" id="3.90.70.10">
    <property type="entry name" value="Cysteine proteinases"/>
    <property type="match status" value="1"/>
</dbReference>
<feature type="domain" description="UBP-type" evidence="8">
    <location>
        <begin position="33"/>
        <end position="135"/>
    </location>
</feature>
<dbReference type="GO" id="GO:0005829">
    <property type="term" value="C:cytosol"/>
    <property type="evidence" value="ECO:0007669"/>
    <property type="project" value="TreeGrafter"/>
</dbReference>
<keyword evidence="10" id="KW-1185">Reference proteome</keyword>
<comment type="catalytic activity">
    <reaction evidence="5">
        <text>Thiol-dependent hydrolysis of ester, thioester, amide, peptide and isopeptide bonds formed by the C-terminal Gly of ubiquitin (a 76-residue protein attached to proteins as an intracellular targeting signal).</text>
        <dbReference type="EC" id="3.4.19.12"/>
    </reaction>
</comment>
<keyword evidence="5" id="KW-0788">Thiol protease</keyword>
<keyword evidence="1" id="KW-0479">Metal-binding</keyword>
<dbReference type="InterPro" id="IPR050164">
    <property type="entry name" value="Peptidase_C19"/>
</dbReference>
<dbReference type="Pfam" id="PF02148">
    <property type="entry name" value="zf-UBP"/>
    <property type="match status" value="1"/>
</dbReference>
<keyword evidence="5" id="KW-0833">Ubl conjugation pathway</keyword>
<dbReference type="InterPro" id="IPR038765">
    <property type="entry name" value="Papain-like_cys_pep_sf"/>
</dbReference>
<comment type="caution">
    <text evidence="9">The sequence shown here is derived from an EMBL/GenBank/DDBJ whole genome shotgun (WGS) entry which is preliminary data.</text>
</comment>
<evidence type="ECO:0000256" key="2">
    <source>
        <dbReference type="ARBA" id="ARBA00022771"/>
    </source>
</evidence>
<sequence>MEGSGCPHISFTLANTAEETAIFRKYKRIISWDSQRRHDAIRPAKRRKTAVPACGTCEAALSRPVVCLNCSYSGCWPKAHAKRHLQETNHKFCVDAKTGSVYCSECNDFVYDSRISHAYFSAAIAAEERNTSFQVDKKSREPFQAWMPNEQETAMLRQTDNLSCQGRRGLLNLGQTCFLNVILQSFVANPLLRNYFLSDKHNQKLCKTKDCTCCEMDKLFTEIFSENTTPYGPTSFLATTWRASSELSGYAQQDAHEFFIAALNQIHATSRGSTIFQCICIIHSTFAGLLQSDVKCERCGNVTTTTDPMLDISLDLKDKDKGSTAVGQQVTLASCLKKFTQPERLGPNEYSCAKCEKASHECSKRLSIRKLPPVLSFQFKRFEHKSGDKTTAHKIEAPVRIPASLNMAPYTSLVMDTKSEEGKGSGMGHSTSFPHIGPEALYEYELFSVVCHEGQIDNGHYTCYARSQDEWYRFDDDKVTHSSLGACLNSQAYMCFYVKRHLDYKPYTTPSYKITREAEAIKEKERELAKEAARVKEFEDALLATV</sequence>
<dbReference type="PROSITE" id="PS50271">
    <property type="entry name" value="ZF_UBP"/>
    <property type="match status" value="1"/>
</dbReference>
<keyword evidence="2 4" id="KW-0863">Zinc-finger</keyword>
<proteinExistence type="inferred from homology"/>
<evidence type="ECO:0000256" key="1">
    <source>
        <dbReference type="ARBA" id="ARBA00022723"/>
    </source>
</evidence>
<dbReference type="PROSITE" id="PS00972">
    <property type="entry name" value="USP_1"/>
    <property type="match status" value="1"/>
</dbReference>
<dbReference type="GeneID" id="38787058"/>
<dbReference type="GO" id="GO:0008270">
    <property type="term" value="F:zinc ion binding"/>
    <property type="evidence" value="ECO:0007669"/>
    <property type="project" value="UniProtKB-KW"/>
</dbReference>
<dbReference type="PANTHER" id="PTHR24006:SF937">
    <property type="entry name" value="UBIQUITIN CARBOXYL-TERMINAL HYDROLASE"/>
    <property type="match status" value="1"/>
</dbReference>
<evidence type="ECO:0000313" key="10">
    <source>
        <dbReference type="Proteomes" id="UP000287166"/>
    </source>
</evidence>
<dbReference type="PROSITE" id="PS50235">
    <property type="entry name" value="USP_3"/>
    <property type="match status" value="1"/>
</dbReference>
<dbReference type="InterPro" id="IPR013083">
    <property type="entry name" value="Znf_RING/FYVE/PHD"/>
</dbReference>
<dbReference type="AlphaFoldDB" id="A0A401H6Y2"/>
<dbReference type="FunCoup" id="A0A401H6Y2">
    <property type="interactions" value="216"/>
</dbReference>
<evidence type="ECO:0000256" key="4">
    <source>
        <dbReference type="PROSITE-ProRule" id="PRU00502"/>
    </source>
</evidence>
<dbReference type="SMART" id="SM00290">
    <property type="entry name" value="ZnF_UBP"/>
    <property type="match status" value="1"/>
</dbReference>
<evidence type="ECO:0000256" key="6">
    <source>
        <dbReference type="SAM" id="Coils"/>
    </source>
</evidence>